<feature type="compositionally biased region" description="Basic and acidic residues" evidence="1">
    <location>
        <begin position="81"/>
        <end position="95"/>
    </location>
</feature>
<comment type="caution">
    <text evidence="2">The sequence shown here is derived from an EMBL/GenBank/DDBJ whole genome shotgun (WGS) entry which is preliminary data.</text>
</comment>
<sequence>MGGFPLGSVHVVSWPMGFEMLMGLGMVGHVHDRLDCSFNVVLLYVLPLHVSACQKKGLWRTIAKEVRSLGVYGRRSTPGRKQWEDQRRWAQKTEEAQLGMASQRGRGARRTLTPNGPHTGSGLP</sequence>
<protein>
    <submittedName>
        <fullName evidence="2">Uncharacterized protein</fullName>
    </submittedName>
</protein>
<gene>
    <name evidence="2" type="ORF">NDU88_004985</name>
</gene>
<keyword evidence="3" id="KW-1185">Reference proteome</keyword>
<accession>A0AAV7WX05</accession>
<dbReference type="EMBL" id="JANPWB010000001">
    <property type="protein sequence ID" value="KAJ1217391.1"/>
    <property type="molecule type" value="Genomic_DNA"/>
</dbReference>
<dbReference type="AlphaFoldDB" id="A0AAV7WX05"/>
<evidence type="ECO:0000256" key="1">
    <source>
        <dbReference type="SAM" id="MobiDB-lite"/>
    </source>
</evidence>
<dbReference type="Proteomes" id="UP001066276">
    <property type="component" value="Chromosome 1_1"/>
</dbReference>
<evidence type="ECO:0000313" key="2">
    <source>
        <dbReference type="EMBL" id="KAJ1217391.1"/>
    </source>
</evidence>
<proteinExistence type="predicted"/>
<name>A0AAV7WX05_PLEWA</name>
<evidence type="ECO:0000313" key="3">
    <source>
        <dbReference type="Proteomes" id="UP001066276"/>
    </source>
</evidence>
<organism evidence="2 3">
    <name type="scientific">Pleurodeles waltl</name>
    <name type="common">Iberian ribbed newt</name>
    <dbReference type="NCBI Taxonomy" id="8319"/>
    <lineage>
        <taxon>Eukaryota</taxon>
        <taxon>Metazoa</taxon>
        <taxon>Chordata</taxon>
        <taxon>Craniata</taxon>
        <taxon>Vertebrata</taxon>
        <taxon>Euteleostomi</taxon>
        <taxon>Amphibia</taxon>
        <taxon>Batrachia</taxon>
        <taxon>Caudata</taxon>
        <taxon>Salamandroidea</taxon>
        <taxon>Salamandridae</taxon>
        <taxon>Pleurodelinae</taxon>
        <taxon>Pleurodeles</taxon>
    </lineage>
</organism>
<feature type="region of interest" description="Disordered" evidence="1">
    <location>
        <begin position="74"/>
        <end position="124"/>
    </location>
</feature>
<reference evidence="2" key="1">
    <citation type="journal article" date="2022" name="bioRxiv">
        <title>Sequencing and chromosome-scale assembly of the giantPleurodeles waltlgenome.</title>
        <authorList>
            <person name="Brown T."/>
            <person name="Elewa A."/>
            <person name="Iarovenko S."/>
            <person name="Subramanian E."/>
            <person name="Araus A.J."/>
            <person name="Petzold A."/>
            <person name="Susuki M."/>
            <person name="Suzuki K.-i.T."/>
            <person name="Hayashi T."/>
            <person name="Toyoda A."/>
            <person name="Oliveira C."/>
            <person name="Osipova E."/>
            <person name="Leigh N.D."/>
            <person name="Simon A."/>
            <person name="Yun M.H."/>
        </authorList>
    </citation>
    <scope>NUCLEOTIDE SEQUENCE</scope>
    <source>
        <strain evidence="2">20211129_DDA</strain>
        <tissue evidence="2">Liver</tissue>
    </source>
</reference>